<proteinExistence type="predicted"/>
<evidence type="ECO:0000313" key="2">
    <source>
        <dbReference type="Proteomes" id="UP001642540"/>
    </source>
</evidence>
<dbReference type="Proteomes" id="UP001642540">
    <property type="component" value="Unassembled WGS sequence"/>
</dbReference>
<organism evidence="1 2">
    <name type="scientific">Orchesella dallaii</name>
    <dbReference type="NCBI Taxonomy" id="48710"/>
    <lineage>
        <taxon>Eukaryota</taxon>
        <taxon>Metazoa</taxon>
        <taxon>Ecdysozoa</taxon>
        <taxon>Arthropoda</taxon>
        <taxon>Hexapoda</taxon>
        <taxon>Collembola</taxon>
        <taxon>Entomobryomorpha</taxon>
        <taxon>Entomobryoidea</taxon>
        <taxon>Orchesellidae</taxon>
        <taxon>Orchesellinae</taxon>
        <taxon>Orchesella</taxon>
    </lineage>
</organism>
<accession>A0ABP1Q046</accession>
<evidence type="ECO:0000313" key="1">
    <source>
        <dbReference type="EMBL" id="CAL8082526.1"/>
    </source>
</evidence>
<reference evidence="1 2" key="1">
    <citation type="submission" date="2024-08" db="EMBL/GenBank/DDBJ databases">
        <authorList>
            <person name="Cucini C."/>
            <person name="Frati F."/>
        </authorList>
    </citation>
    <scope>NUCLEOTIDE SEQUENCE [LARGE SCALE GENOMIC DNA]</scope>
</reference>
<comment type="caution">
    <text evidence="1">The sequence shown here is derived from an EMBL/GenBank/DDBJ whole genome shotgun (WGS) entry which is preliminary data.</text>
</comment>
<keyword evidence="2" id="KW-1185">Reference proteome</keyword>
<gene>
    <name evidence="1" type="ORF">ODALV1_LOCUS5233</name>
</gene>
<name>A0ABP1Q046_9HEXA</name>
<sequence>MSSSIEADAHASIEADAHALSELKVKMNLVGMLISKQHGIPLGKLVAMYNAYSVYEPLPAGFEQNREEVIQMLKNHADILEVRVFHNTLYVYIRDPVPDGFLEFREIVFANPIKSNVVGGLVYNGPLKPHAELINMDNLNAFRWL</sequence>
<protein>
    <submittedName>
        <fullName evidence="1">Uncharacterized protein</fullName>
    </submittedName>
</protein>
<dbReference type="EMBL" id="CAXLJM020000015">
    <property type="protein sequence ID" value="CAL8082526.1"/>
    <property type="molecule type" value="Genomic_DNA"/>
</dbReference>